<reference evidence="4" key="1">
    <citation type="submission" date="2022-02" db="EMBL/GenBank/DDBJ databases">
        <authorList>
            <person name="Henning P.M."/>
            <person name="McCubbin A.G."/>
            <person name="Shore J.S."/>
        </authorList>
    </citation>
    <scope>NUCLEOTIDE SEQUENCE</scope>
    <source>
        <strain evidence="4">F60SS</strain>
        <tissue evidence="4">Leaves</tissue>
    </source>
</reference>
<evidence type="ECO:0000259" key="3">
    <source>
        <dbReference type="Pfam" id="PF00134"/>
    </source>
</evidence>
<dbReference type="EMBL" id="JAKUCV010004364">
    <property type="protein sequence ID" value="KAJ4835582.1"/>
    <property type="molecule type" value="Genomic_DNA"/>
</dbReference>
<dbReference type="Gene3D" id="1.10.472.10">
    <property type="entry name" value="Cyclin-like"/>
    <property type="match status" value="1"/>
</dbReference>
<evidence type="ECO:0000313" key="5">
    <source>
        <dbReference type="Proteomes" id="UP001141552"/>
    </source>
</evidence>
<dbReference type="InterPro" id="IPR006671">
    <property type="entry name" value="Cyclin_N"/>
</dbReference>
<feature type="non-terminal residue" evidence="4">
    <location>
        <position position="81"/>
    </location>
</feature>
<name>A0A9Q0FS34_9ROSI</name>
<feature type="domain" description="Cyclin N-terminal" evidence="3">
    <location>
        <begin position="8"/>
        <end position="48"/>
    </location>
</feature>
<evidence type="ECO:0000256" key="1">
    <source>
        <dbReference type="ARBA" id="ARBA00011177"/>
    </source>
</evidence>
<dbReference type="Pfam" id="PF00134">
    <property type="entry name" value="Cyclin_N"/>
    <property type="match status" value="1"/>
</dbReference>
<dbReference type="SUPFAM" id="SSF47954">
    <property type="entry name" value="Cyclin-like"/>
    <property type="match status" value="1"/>
</dbReference>
<evidence type="ECO:0000313" key="4">
    <source>
        <dbReference type="EMBL" id="KAJ4835582.1"/>
    </source>
</evidence>
<reference evidence="4" key="2">
    <citation type="journal article" date="2023" name="Plants (Basel)">
        <title>Annotation of the Turnera subulata (Passifloraceae) Draft Genome Reveals the S-Locus Evolved after the Divergence of Turneroideae from Passifloroideae in a Stepwise Manner.</title>
        <authorList>
            <person name="Henning P.M."/>
            <person name="Roalson E.H."/>
            <person name="Mir W."/>
            <person name="McCubbin A.G."/>
            <person name="Shore J.S."/>
        </authorList>
    </citation>
    <scope>NUCLEOTIDE SEQUENCE</scope>
    <source>
        <strain evidence="4">F60SS</strain>
    </source>
</reference>
<comment type="caution">
    <text evidence="4">The sequence shown here is derived from an EMBL/GenBank/DDBJ whole genome shotgun (WGS) entry which is preliminary data.</text>
</comment>
<dbReference type="InterPro" id="IPR036915">
    <property type="entry name" value="Cyclin-like_sf"/>
</dbReference>
<protein>
    <recommendedName>
        <fullName evidence="2">B-like cyclin</fullName>
    </recommendedName>
</protein>
<gene>
    <name evidence="4" type="ORF">Tsubulata_007817</name>
</gene>
<organism evidence="4 5">
    <name type="scientific">Turnera subulata</name>
    <dbReference type="NCBI Taxonomy" id="218843"/>
    <lineage>
        <taxon>Eukaryota</taxon>
        <taxon>Viridiplantae</taxon>
        <taxon>Streptophyta</taxon>
        <taxon>Embryophyta</taxon>
        <taxon>Tracheophyta</taxon>
        <taxon>Spermatophyta</taxon>
        <taxon>Magnoliopsida</taxon>
        <taxon>eudicotyledons</taxon>
        <taxon>Gunneridae</taxon>
        <taxon>Pentapetalae</taxon>
        <taxon>rosids</taxon>
        <taxon>fabids</taxon>
        <taxon>Malpighiales</taxon>
        <taxon>Passifloraceae</taxon>
        <taxon>Turnera</taxon>
    </lineage>
</organism>
<comment type="subunit">
    <text evidence="1">Interacts with the CDC2 protein kinase to form a serine/threonine kinase holoenzyme complex also known as maturation promoting factor (MPF). The cyclin subunit imparts substrate specificity to the complex.</text>
</comment>
<keyword evidence="5" id="KW-1185">Reference proteome</keyword>
<sequence length="81" mass="9362">PVVYPRCNVLQLITTAALFLAAKTKETPRHLKNILRVSCEILHKQDITLLSYMLPVVTDKHAQFEKLEYTEDDYQKVYGTP</sequence>
<accession>A0A9Q0FS34</accession>
<proteinExistence type="predicted"/>
<dbReference type="Proteomes" id="UP001141552">
    <property type="component" value="Unassembled WGS sequence"/>
</dbReference>
<evidence type="ECO:0000256" key="2">
    <source>
        <dbReference type="ARBA" id="ARBA00032263"/>
    </source>
</evidence>
<dbReference type="AlphaFoldDB" id="A0A9Q0FS34"/>